<keyword evidence="1" id="KW-1133">Transmembrane helix</keyword>
<dbReference type="OrthoDB" id="2988295at2"/>
<evidence type="ECO:0000256" key="1">
    <source>
        <dbReference type="SAM" id="Phobius"/>
    </source>
</evidence>
<evidence type="ECO:0000313" key="2">
    <source>
        <dbReference type="EMBL" id="REE77707.1"/>
    </source>
</evidence>
<evidence type="ECO:0008006" key="4">
    <source>
        <dbReference type="Google" id="ProtNLM"/>
    </source>
</evidence>
<keyword evidence="3" id="KW-1185">Reference proteome</keyword>
<reference evidence="2 3" key="1">
    <citation type="submission" date="2018-08" db="EMBL/GenBank/DDBJ databases">
        <title>Genomic Encyclopedia of Type Strains, Phase III (KMG-III): the genomes of soil and plant-associated and newly described type strains.</title>
        <authorList>
            <person name="Whitman W."/>
        </authorList>
    </citation>
    <scope>NUCLEOTIDE SEQUENCE [LARGE SCALE GENOMIC DNA]</scope>
    <source>
        <strain evidence="2 3">CGMCC 1.10966</strain>
    </source>
</reference>
<feature type="transmembrane region" description="Helical" evidence="1">
    <location>
        <begin position="43"/>
        <end position="62"/>
    </location>
</feature>
<dbReference type="AlphaFoldDB" id="A0A3D9RH89"/>
<dbReference type="EMBL" id="QTTN01000027">
    <property type="protein sequence ID" value="REE77707.1"/>
    <property type="molecule type" value="Genomic_DNA"/>
</dbReference>
<keyword evidence="1" id="KW-0472">Membrane</keyword>
<proteinExistence type="predicted"/>
<sequence>MKAKSDFVDALDNLKPSVTFDQVWGVHTNRFLNKRKKKSAGRFYMTWITSGVAGMLILTLLLSPSVRASINTFIDTHIVNSESDAVVYEGWASSRKWDTATSYSSLHDAEQAVGQKLPFPLKVLKGEPTAMRREMSVTTEKGDVVGYYYSIRTSNRMVSITANYRSTTSPHFNFNTTDAVSDKVVYVNGVPVHLISVKEFDGYWIYIFHGEWKIVIEGFNMDNSENAGKIPLIHHFTEREALSIVKSIQW</sequence>
<keyword evidence="1" id="KW-0812">Transmembrane</keyword>
<name>A0A3D9RH89_9BACL</name>
<dbReference type="Proteomes" id="UP000256304">
    <property type="component" value="Unassembled WGS sequence"/>
</dbReference>
<dbReference type="RefSeq" id="WP_116190894.1">
    <property type="nucleotide sequence ID" value="NZ_QTTN01000027.1"/>
</dbReference>
<gene>
    <name evidence="2" type="ORF">A8990_12727</name>
</gene>
<evidence type="ECO:0000313" key="3">
    <source>
        <dbReference type="Proteomes" id="UP000256304"/>
    </source>
</evidence>
<protein>
    <recommendedName>
        <fullName evidence="4">DUF4367 domain-containing protein</fullName>
    </recommendedName>
</protein>
<organism evidence="2 3">
    <name type="scientific">Paenibacillus taihuensis</name>
    <dbReference type="NCBI Taxonomy" id="1156355"/>
    <lineage>
        <taxon>Bacteria</taxon>
        <taxon>Bacillati</taxon>
        <taxon>Bacillota</taxon>
        <taxon>Bacilli</taxon>
        <taxon>Bacillales</taxon>
        <taxon>Paenibacillaceae</taxon>
        <taxon>Paenibacillus</taxon>
    </lineage>
</organism>
<accession>A0A3D9RH89</accession>
<comment type="caution">
    <text evidence="2">The sequence shown here is derived from an EMBL/GenBank/DDBJ whole genome shotgun (WGS) entry which is preliminary data.</text>
</comment>